<dbReference type="Proteomes" id="UP000678499">
    <property type="component" value="Unassembled WGS sequence"/>
</dbReference>
<dbReference type="InterPro" id="IPR053011">
    <property type="entry name" value="SDR_family_member_7"/>
</dbReference>
<organism evidence="3">
    <name type="scientific">Notodromas monacha</name>
    <dbReference type="NCBI Taxonomy" id="399045"/>
    <lineage>
        <taxon>Eukaryota</taxon>
        <taxon>Metazoa</taxon>
        <taxon>Ecdysozoa</taxon>
        <taxon>Arthropoda</taxon>
        <taxon>Crustacea</taxon>
        <taxon>Oligostraca</taxon>
        <taxon>Ostracoda</taxon>
        <taxon>Podocopa</taxon>
        <taxon>Podocopida</taxon>
        <taxon>Cypridocopina</taxon>
        <taxon>Cypridoidea</taxon>
        <taxon>Cyprididae</taxon>
        <taxon>Notodromas</taxon>
    </lineage>
</organism>
<evidence type="ECO:0000256" key="1">
    <source>
        <dbReference type="ARBA" id="ARBA00023002"/>
    </source>
</evidence>
<sequence>MFFEFCVTAIIIAFLCWNLLQDADYVLRFYEAFGKSDENLRGKVAWITGAGSGIGKALALHWASKSVRLVLTDLNSDSSLHWASKSVRLVLTDLNSDSLEKVKSTIGAMKSPHTGIEDVLLLSGDVTVRENHSKWFNSVMNKFGTLDILVNNAGRLVQGELDSVPFELNKDIMDINTMAVVGLTKQVLPHFLKKKSGYVVTTCSIMSYVTLPFLSAYCSSKAAIRAYMNCLRMEVTKENICVTVICPGLIQTNIGQNRFRNVTGQQTLTENYPKIVNPMSSERCAELMSIAVVNRISEAWISTHPALVVASYYVLKLCTVDGQEPYVFMLFIPHQRSSDCSENNPIRVLVPRKVFLRQSNRCDGAKLQDCDSCGADRYNELLQ</sequence>
<dbReference type="PANTHER" id="PTHR44269">
    <property type="entry name" value="DEHYDROGENASE/REDUCTASE SDR FAMILY MEMBER 7-RELATED"/>
    <property type="match status" value="1"/>
</dbReference>
<protein>
    <recommendedName>
        <fullName evidence="5">Dehydrogenase/reductase SDR family member 7</fullName>
    </recommendedName>
</protein>
<dbReference type="Pfam" id="PF00106">
    <property type="entry name" value="adh_short"/>
    <property type="match status" value="1"/>
</dbReference>
<evidence type="ECO:0000313" key="3">
    <source>
        <dbReference type="EMBL" id="CAD7282414.1"/>
    </source>
</evidence>
<gene>
    <name evidence="3" type="ORF">NMOB1V02_LOCUS10039</name>
</gene>
<dbReference type="EMBL" id="CAJPEX010003808">
    <property type="protein sequence ID" value="CAG0922566.1"/>
    <property type="molecule type" value="Genomic_DNA"/>
</dbReference>
<dbReference type="PANTHER" id="PTHR44269:SF2">
    <property type="entry name" value="DEHYDROGENASE_REDUCTASE SDR FAMILY MEMBER 7"/>
    <property type="match status" value="1"/>
</dbReference>
<dbReference type="PROSITE" id="PS00061">
    <property type="entry name" value="ADH_SHORT"/>
    <property type="match status" value="1"/>
</dbReference>
<comment type="similarity">
    <text evidence="2">Belongs to the short-chain dehydrogenases/reductases (SDR) family.</text>
</comment>
<dbReference type="InterPro" id="IPR020904">
    <property type="entry name" value="Sc_DH/Rdtase_CS"/>
</dbReference>
<dbReference type="PRINTS" id="PR00080">
    <property type="entry name" value="SDRFAMILY"/>
</dbReference>
<dbReference type="AlphaFoldDB" id="A0A7R9GHA1"/>
<dbReference type="Gene3D" id="3.40.50.720">
    <property type="entry name" value="NAD(P)-binding Rossmann-like Domain"/>
    <property type="match status" value="1"/>
</dbReference>
<dbReference type="OrthoDB" id="47007at2759"/>
<dbReference type="GO" id="GO:0016491">
    <property type="term" value="F:oxidoreductase activity"/>
    <property type="evidence" value="ECO:0007669"/>
    <property type="project" value="UniProtKB-KW"/>
</dbReference>
<evidence type="ECO:0000313" key="4">
    <source>
        <dbReference type="Proteomes" id="UP000678499"/>
    </source>
</evidence>
<dbReference type="SUPFAM" id="SSF51735">
    <property type="entry name" value="NAD(P)-binding Rossmann-fold domains"/>
    <property type="match status" value="1"/>
</dbReference>
<name>A0A7R9GHA1_9CRUS</name>
<reference evidence="3" key="1">
    <citation type="submission" date="2020-11" db="EMBL/GenBank/DDBJ databases">
        <authorList>
            <person name="Tran Van P."/>
        </authorList>
    </citation>
    <scope>NUCLEOTIDE SEQUENCE</scope>
</reference>
<dbReference type="PRINTS" id="PR00081">
    <property type="entry name" value="GDHRDH"/>
</dbReference>
<proteinExistence type="inferred from homology"/>
<keyword evidence="4" id="KW-1185">Reference proteome</keyword>
<dbReference type="EMBL" id="OA885845">
    <property type="protein sequence ID" value="CAD7282414.1"/>
    <property type="molecule type" value="Genomic_DNA"/>
</dbReference>
<keyword evidence="1" id="KW-0560">Oxidoreductase</keyword>
<dbReference type="InterPro" id="IPR002347">
    <property type="entry name" value="SDR_fam"/>
</dbReference>
<dbReference type="InterPro" id="IPR036291">
    <property type="entry name" value="NAD(P)-bd_dom_sf"/>
</dbReference>
<evidence type="ECO:0008006" key="5">
    <source>
        <dbReference type="Google" id="ProtNLM"/>
    </source>
</evidence>
<evidence type="ECO:0000256" key="2">
    <source>
        <dbReference type="RuleBase" id="RU000363"/>
    </source>
</evidence>
<accession>A0A7R9GHA1</accession>